<gene>
    <name evidence="2" type="ORF">N7449_010554</name>
</gene>
<proteinExistence type="predicted"/>
<accession>A0A9W9J3F6</accession>
<reference evidence="2" key="1">
    <citation type="submission" date="2022-11" db="EMBL/GenBank/DDBJ databases">
        <authorList>
            <person name="Petersen C."/>
        </authorList>
    </citation>
    <scope>NUCLEOTIDE SEQUENCE</scope>
    <source>
        <strain evidence="2">IBT 20477</strain>
    </source>
</reference>
<evidence type="ECO:0000313" key="2">
    <source>
        <dbReference type="EMBL" id="KAJ5187560.1"/>
    </source>
</evidence>
<reference evidence="2" key="2">
    <citation type="journal article" date="2023" name="IMA Fungus">
        <title>Comparative genomic study of the Penicillium genus elucidates a diverse pangenome and 15 lateral gene transfer events.</title>
        <authorList>
            <person name="Petersen C."/>
            <person name="Sorensen T."/>
            <person name="Nielsen M.R."/>
            <person name="Sondergaard T.E."/>
            <person name="Sorensen J.L."/>
            <person name="Fitzpatrick D.A."/>
            <person name="Frisvad J.C."/>
            <person name="Nielsen K.L."/>
        </authorList>
    </citation>
    <scope>NUCLEOTIDE SEQUENCE</scope>
    <source>
        <strain evidence="2">IBT 20477</strain>
    </source>
</reference>
<organism evidence="2 3">
    <name type="scientific">Penicillium cf. viridicatum</name>
    <dbReference type="NCBI Taxonomy" id="2972119"/>
    <lineage>
        <taxon>Eukaryota</taxon>
        <taxon>Fungi</taxon>
        <taxon>Dikarya</taxon>
        <taxon>Ascomycota</taxon>
        <taxon>Pezizomycotina</taxon>
        <taxon>Eurotiomycetes</taxon>
        <taxon>Eurotiomycetidae</taxon>
        <taxon>Eurotiales</taxon>
        <taxon>Aspergillaceae</taxon>
        <taxon>Penicillium</taxon>
    </lineage>
</organism>
<evidence type="ECO:0000313" key="3">
    <source>
        <dbReference type="Proteomes" id="UP001150942"/>
    </source>
</evidence>
<keyword evidence="3" id="KW-1185">Reference proteome</keyword>
<dbReference type="OrthoDB" id="2269179at2759"/>
<protein>
    <submittedName>
        <fullName evidence="2">Uncharacterized protein</fullName>
    </submittedName>
</protein>
<comment type="caution">
    <text evidence="2">The sequence shown here is derived from an EMBL/GenBank/DDBJ whole genome shotgun (WGS) entry which is preliminary data.</text>
</comment>
<dbReference type="EMBL" id="JAPQKQ010000007">
    <property type="protein sequence ID" value="KAJ5187560.1"/>
    <property type="molecule type" value="Genomic_DNA"/>
</dbReference>
<dbReference type="Proteomes" id="UP001150942">
    <property type="component" value="Unassembled WGS sequence"/>
</dbReference>
<evidence type="ECO:0000256" key="1">
    <source>
        <dbReference type="SAM" id="MobiDB-lite"/>
    </source>
</evidence>
<name>A0A9W9J3F6_9EURO</name>
<feature type="region of interest" description="Disordered" evidence="1">
    <location>
        <begin position="424"/>
        <end position="452"/>
    </location>
</feature>
<sequence length="819" mass="94075">MVSRGRSNSYIGTSSPVFVPRRRRYSEDSLRLTHVRSHHNLQVAVSKPIINRLATYGVDTRAINKVTIEHCLPIDNDWVSWEELLNNPLGVSDATLSKMLRLRHVSGSPPWINSKVKLNGDRTHILYIRSFILKAHELRDIIMSFHESGIETRTTLSWLDCINIMQPAQRVYVRYVGQTCRSGAVRFREDLLRWQRGFISIFFQVMGELYPQSLDSAAVYELRGSYLPKIAEQREQALIVLLGLPLLLNQRLWPVNLFTPNEAHEESFRKLGTRTIARLNSTATFEERSREDWCICIKNTVEKTLNDQNFYSHYDDLKAQLHGERPKWCSTTLNMRERSHLAVASRPIMDRFLMVGFAVDEPGSSRRRQQAWTLWHLNIPELHSHINRQRKDDWFFWANNLTKGTSFLADASVSAILGSGATLASQERPRRQQVSPGTTERPRKRQKLRQEPIKTNEAITISEGLHIPADRDFVPSSIRQFLEDLSFKPSGSINHQEAVGLVSSELSIALLPSQLVDACQLLEQEWGISRPSRFQAQYQQSWNGAPFAIFWEDPDGQNFKIVLCTPSSTSRALSSKGNFIFFTQDGIDLWDENGTPYRTQEGTLGTGASATFPLCRLFHTQDQEYLGYQLVRLWEQESGLTWNSVVVQQLRRAAGMTEANAPESVNEIYAKLFQGQSRSLICLNWSTEKLQPYQGNPQPPDALWLLQRCLHENWPMGGVVFIGDPSKFTWRLENFWVKLWKFLASGKYSNHPRINEVSAWALDLSNQRKTAQVIANLKCFSCVLRQKKIQARDYQRISQEKRDVKFVGTEIEISYDLAS</sequence>
<dbReference type="AlphaFoldDB" id="A0A9W9J3F6"/>